<evidence type="ECO:0000313" key="1">
    <source>
        <dbReference type="EMBL" id="GIY76739.1"/>
    </source>
</evidence>
<keyword evidence="2" id="KW-1185">Reference proteome</keyword>
<proteinExistence type="predicted"/>
<reference evidence="1 2" key="1">
    <citation type="submission" date="2021-06" db="EMBL/GenBank/DDBJ databases">
        <title>Caerostris darwini draft genome.</title>
        <authorList>
            <person name="Kono N."/>
            <person name="Arakawa K."/>
        </authorList>
    </citation>
    <scope>NUCLEOTIDE SEQUENCE [LARGE SCALE GENOMIC DNA]</scope>
</reference>
<dbReference type="Proteomes" id="UP001054837">
    <property type="component" value="Unassembled WGS sequence"/>
</dbReference>
<evidence type="ECO:0000313" key="2">
    <source>
        <dbReference type="Proteomes" id="UP001054837"/>
    </source>
</evidence>
<accession>A0AAV4W4D5</accession>
<dbReference type="EMBL" id="BPLQ01014047">
    <property type="protein sequence ID" value="GIY76739.1"/>
    <property type="molecule type" value="Genomic_DNA"/>
</dbReference>
<name>A0AAV4W4D5_9ARAC</name>
<gene>
    <name evidence="1" type="ORF">CDAR_55511</name>
</gene>
<comment type="caution">
    <text evidence="1">The sequence shown here is derived from an EMBL/GenBank/DDBJ whole genome shotgun (WGS) entry which is preliminary data.</text>
</comment>
<protein>
    <submittedName>
        <fullName evidence="1">Uncharacterized protein</fullName>
    </submittedName>
</protein>
<organism evidence="1 2">
    <name type="scientific">Caerostris darwini</name>
    <dbReference type="NCBI Taxonomy" id="1538125"/>
    <lineage>
        <taxon>Eukaryota</taxon>
        <taxon>Metazoa</taxon>
        <taxon>Ecdysozoa</taxon>
        <taxon>Arthropoda</taxon>
        <taxon>Chelicerata</taxon>
        <taxon>Arachnida</taxon>
        <taxon>Araneae</taxon>
        <taxon>Araneomorphae</taxon>
        <taxon>Entelegynae</taxon>
        <taxon>Araneoidea</taxon>
        <taxon>Araneidae</taxon>
        <taxon>Caerostris</taxon>
    </lineage>
</organism>
<sequence>MTPVIKNDTDSDNLKTEYGMYLCEVFSNEMDYRKYLDLCKY</sequence>
<dbReference type="AlphaFoldDB" id="A0AAV4W4D5"/>
<feature type="non-terminal residue" evidence="1">
    <location>
        <position position="41"/>
    </location>
</feature>